<dbReference type="PANTHER" id="PTHR45011:SF1">
    <property type="entry name" value="DAP3-BINDING CELL DEATH ENHANCER 1"/>
    <property type="match status" value="1"/>
</dbReference>
<organism evidence="2 3">
    <name type="scientific">Ranatra chinensis</name>
    <dbReference type="NCBI Taxonomy" id="642074"/>
    <lineage>
        <taxon>Eukaryota</taxon>
        <taxon>Metazoa</taxon>
        <taxon>Ecdysozoa</taxon>
        <taxon>Arthropoda</taxon>
        <taxon>Hexapoda</taxon>
        <taxon>Insecta</taxon>
        <taxon>Pterygota</taxon>
        <taxon>Neoptera</taxon>
        <taxon>Paraneoptera</taxon>
        <taxon>Hemiptera</taxon>
        <taxon>Heteroptera</taxon>
        <taxon>Panheteroptera</taxon>
        <taxon>Nepomorpha</taxon>
        <taxon>Nepidae</taxon>
        <taxon>Ranatrinae</taxon>
        <taxon>Ranatra</taxon>
    </lineage>
</organism>
<dbReference type="SUPFAM" id="SSF81901">
    <property type="entry name" value="HCP-like"/>
    <property type="match status" value="1"/>
</dbReference>
<comment type="caution">
    <text evidence="2">The sequence shown here is derived from an EMBL/GenBank/DDBJ whole genome shotgun (WGS) entry which is preliminary data.</text>
</comment>
<proteinExistence type="predicted"/>
<dbReference type="EMBL" id="JBFDAA010000019">
    <property type="protein sequence ID" value="KAL1115591.1"/>
    <property type="molecule type" value="Genomic_DNA"/>
</dbReference>
<feature type="compositionally biased region" description="Polar residues" evidence="1">
    <location>
        <begin position="359"/>
        <end position="379"/>
    </location>
</feature>
<evidence type="ECO:0000313" key="3">
    <source>
        <dbReference type="Proteomes" id="UP001558652"/>
    </source>
</evidence>
<feature type="compositionally biased region" description="Acidic residues" evidence="1">
    <location>
        <begin position="381"/>
        <end position="391"/>
    </location>
</feature>
<feature type="region of interest" description="Disordered" evidence="1">
    <location>
        <begin position="86"/>
        <end position="107"/>
    </location>
</feature>
<dbReference type="Pfam" id="PF08238">
    <property type="entry name" value="Sel1"/>
    <property type="match status" value="2"/>
</dbReference>
<dbReference type="InterPro" id="IPR006597">
    <property type="entry name" value="Sel1-like"/>
</dbReference>
<evidence type="ECO:0000313" key="2">
    <source>
        <dbReference type="EMBL" id="KAL1115591.1"/>
    </source>
</evidence>
<dbReference type="InterPro" id="IPR011990">
    <property type="entry name" value="TPR-like_helical_dom_sf"/>
</dbReference>
<gene>
    <name evidence="2" type="ORF">AAG570_005881</name>
</gene>
<name>A0ABD0XWE4_9HEMI</name>
<reference evidence="2 3" key="1">
    <citation type="submission" date="2024-07" db="EMBL/GenBank/DDBJ databases">
        <title>Chromosome-level genome assembly of the water stick insect Ranatra chinensis (Heteroptera: Nepidae).</title>
        <authorList>
            <person name="Liu X."/>
        </authorList>
    </citation>
    <scope>NUCLEOTIDE SEQUENCE [LARGE SCALE GENOMIC DNA]</scope>
    <source>
        <strain evidence="2">Cailab_2021Rc</strain>
        <tissue evidence="2">Muscle</tissue>
    </source>
</reference>
<protein>
    <submittedName>
        <fullName evidence="2">Uncharacterized protein</fullName>
    </submittedName>
</protein>
<sequence>MWKFASRNLRESLERSSRLGNDRDNTGVYGSRRVFHWWRRGPTPVTSSSRDTGGRRVCCWWRGGGPQVNAVSDVDNRTPEKAEVHRAVVDSKAQGGSDGSSGPKHQRKRWLPYSLCDTWLGAFGYSGALIVGWVFSQPSSECRWKKWYNSFRSAVGAPPNLHELNHCKDADATSRTYPCLLQLLARGAVSHLLIKKAGTTPGPMQLSYAGDDDQEAIEYGPITAEQAGEELRHVHDSIAGEIENREGVECMSRREHAKAVQLFRSAAVQRRYPAAAYNLAQCYELGLGTKQDFTQAAEWYRRGSELGHPTSKYNLGVFYAHGWGGLEANKVQAKRLIEEAARLGQPDALEALGVPHPPSDSSAGITPQPTGKNNFSSYQDDLPDYNEDDLNMSDRSTTSESSSSGEASQAQDSDPVQLFNLALSYENSIQNSCVDPYLILETYQLASDMGHLEAKSKLRVLKAFDAIGLLSDYLMGLIKPVSDVNEPTVSFMEPASSCVS</sequence>
<dbReference type="Proteomes" id="UP001558652">
    <property type="component" value="Unassembled WGS sequence"/>
</dbReference>
<dbReference type="Gene3D" id="1.25.40.10">
    <property type="entry name" value="Tetratricopeptide repeat domain"/>
    <property type="match status" value="1"/>
</dbReference>
<accession>A0ABD0XWE4</accession>
<dbReference type="SMART" id="SM00671">
    <property type="entry name" value="SEL1"/>
    <property type="match status" value="2"/>
</dbReference>
<feature type="compositionally biased region" description="Low complexity" evidence="1">
    <location>
        <begin position="393"/>
        <end position="413"/>
    </location>
</feature>
<dbReference type="InterPro" id="IPR052748">
    <property type="entry name" value="ISR_Activator"/>
</dbReference>
<dbReference type="AlphaFoldDB" id="A0ABD0XWE4"/>
<evidence type="ECO:0000256" key="1">
    <source>
        <dbReference type="SAM" id="MobiDB-lite"/>
    </source>
</evidence>
<keyword evidence="3" id="KW-1185">Reference proteome</keyword>
<feature type="region of interest" description="Disordered" evidence="1">
    <location>
        <begin position="349"/>
        <end position="413"/>
    </location>
</feature>
<dbReference type="PANTHER" id="PTHR45011">
    <property type="entry name" value="DAP3-BINDING CELL DEATH ENHANCER 1"/>
    <property type="match status" value="1"/>
</dbReference>